<dbReference type="InterPro" id="IPR024079">
    <property type="entry name" value="MetalloPept_cat_dom_sf"/>
</dbReference>
<evidence type="ECO:0000259" key="3">
    <source>
        <dbReference type="PROSITE" id="PS50927"/>
    </source>
</evidence>
<dbReference type="KEGG" id="mbah:HYN46_06600"/>
<dbReference type="SUPFAM" id="SSF51110">
    <property type="entry name" value="alpha-D-mannose-specific plant lectins"/>
    <property type="match status" value="2"/>
</dbReference>
<dbReference type="Pfam" id="PF13688">
    <property type="entry name" value="Reprolysin_5"/>
    <property type="match status" value="1"/>
</dbReference>
<dbReference type="GO" id="GO:0008237">
    <property type="term" value="F:metallopeptidase activity"/>
    <property type="evidence" value="ECO:0007669"/>
    <property type="project" value="InterPro"/>
</dbReference>
<dbReference type="SMART" id="SM00108">
    <property type="entry name" value="B_lectin"/>
    <property type="match status" value="2"/>
</dbReference>
<protein>
    <recommendedName>
        <fullName evidence="3">Bulb-type lectin domain-containing protein</fullName>
    </recommendedName>
</protein>
<dbReference type="InterPro" id="IPR036426">
    <property type="entry name" value="Bulb-type_lectin_dom_sf"/>
</dbReference>
<dbReference type="EMBL" id="CP031222">
    <property type="protein sequence ID" value="AXI02525.1"/>
    <property type="molecule type" value="Genomic_DNA"/>
</dbReference>
<dbReference type="InterPro" id="IPR001480">
    <property type="entry name" value="Bulb-type_lectin_dom"/>
</dbReference>
<dbReference type="SUPFAM" id="SSF55486">
    <property type="entry name" value="Metalloproteases ('zincins'), catalytic domain"/>
    <property type="match status" value="1"/>
</dbReference>
<organism evidence="4 5">
    <name type="scientific">Aquirhabdus parva</name>
    <dbReference type="NCBI Taxonomy" id="2283318"/>
    <lineage>
        <taxon>Bacteria</taxon>
        <taxon>Pseudomonadati</taxon>
        <taxon>Pseudomonadota</taxon>
        <taxon>Gammaproteobacteria</taxon>
        <taxon>Moraxellales</taxon>
        <taxon>Moraxellaceae</taxon>
        <taxon>Aquirhabdus</taxon>
    </lineage>
</organism>
<dbReference type="Gene3D" id="3.40.390.10">
    <property type="entry name" value="Collagenase (Catalytic Domain)"/>
    <property type="match status" value="1"/>
</dbReference>
<dbReference type="RefSeq" id="WP_114898635.1">
    <property type="nucleotide sequence ID" value="NZ_CP031222.1"/>
</dbReference>
<dbReference type="Proteomes" id="UP000253940">
    <property type="component" value="Chromosome"/>
</dbReference>
<dbReference type="OrthoDB" id="8443920at2"/>
<feature type="domain" description="Bulb-type lectin" evidence="3">
    <location>
        <begin position="562"/>
        <end position="671"/>
    </location>
</feature>
<feature type="signal peptide" evidence="2">
    <location>
        <begin position="1"/>
        <end position="21"/>
    </location>
</feature>
<dbReference type="AlphaFoldDB" id="A0A345P5G6"/>
<sequence>MTKIKFLLTAFACCFATGVYAAPLFSPAFPSNADALLIPSQKAQLAKVLGDPGVKSYQFVKMNLKTLDQASVDINPTQADVLPATNYMTVKRSQTNYSWFAKTSEGSTILSVNGDAVEGIIHQGPNVYRVQSLGKDLQVITEIDQSKFPERYDRPDTVQPDKALNQKLVSSPSTSLDVLPASSKDTKPATAQDSVPIVDATLVYTPEVEARYTDKAALMAHLQLMIDDANQHYANSVINAQMRLVDVIRVDYVGTTDLGQSLNDLRGTTDGSLDDIHARVSKTGTDITVLITSKVGSNLCGIAYVGVKNTAYAFGVVDDGCSISNHTFAHETGHIYGAGHDIANNSAAGVAHGLLVPGNWRTVMAYACTSGVCPKIPYYSNPDITHSATIDGVKKDIPIGTVAQENNAKILNDNAATLAGLRAHKNWNCFNTPNINQPYFLIQGTTLCPLDTMTSPNGQYKLTVQENGNLVIKNSSNVQIWTSNTTPIDPLVPKTEIRAVLEPTGNFAIYDRSDATKWAAGTSVTTPLLLLQDDGNLAVYSVLVPFSAGFSDPSAGTSATGPYVIAPGQTLTSGQSGTSGNGKFKITMQAGGNLVVTRVSNSAVIFSSGTSGAGNRAVMQQDGNFVVYSPKNVPLWNTKTAGKKGAYALLQDDGNFVVYSLTPKWSWKTGTIN</sequence>
<keyword evidence="2" id="KW-0732">Signal</keyword>
<keyword evidence="5" id="KW-1185">Reference proteome</keyword>
<gene>
    <name evidence="4" type="ORF">HYN46_06600</name>
</gene>
<dbReference type="Gene3D" id="2.90.10.30">
    <property type="match status" value="2"/>
</dbReference>
<feature type="domain" description="Bulb-type lectin" evidence="3">
    <location>
        <begin position="438"/>
        <end position="552"/>
    </location>
</feature>
<dbReference type="CDD" id="cd00028">
    <property type="entry name" value="B_lectin"/>
    <property type="match status" value="1"/>
</dbReference>
<evidence type="ECO:0000256" key="2">
    <source>
        <dbReference type="SAM" id="SignalP"/>
    </source>
</evidence>
<feature type="region of interest" description="Disordered" evidence="1">
    <location>
        <begin position="170"/>
        <end position="190"/>
    </location>
</feature>
<accession>A0A345P5G6</accession>
<evidence type="ECO:0000313" key="4">
    <source>
        <dbReference type="EMBL" id="AXI02525.1"/>
    </source>
</evidence>
<name>A0A345P5G6_9GAMM</name>
<evidence type="ECO:0000256" key="1">
    <source>
        <dbReference type="SAM" id="MobiDB-lite"/>
    </source>
</evidence>
<reference evidence="4 5" key="1">
    <citation type="submission" date="2018-07" db="EMBL/GenBank/DDBJ databases">
        <title>Genome sequencing of Moraxellaceae gen. HYN0046.</title>
        <authorList>
            <person name="Kim M."/>
            <person name="Yi H."/>
        </authorList>
    </citation>
    <scope>NUCLEOTIDE SEQUENCE [LARGE SCALE GENOMIC DNA]</scope>
    <source>
        <strain evidence="4 5">HYN0046</strain>
    </source>
</reference>
<proteinExistence type="predicted"/>
<evidence type="ECO:0000313" key="5">
    <source>
        <dbReference type="Proteomes" id="UP000253940"/>
    </source>
</evidence>
<feature type="chain" id="PRO_5017037913" description="Bulb-type lectin domain-containing protein" evidence="2">
    <location>
        <begin position="22"/>
        <end position="673"/>
    </location>
</feature>
<dbReference type="PROSITE" id="PS50927">
    <property type="entry name" value="BULB_LECTIN"/>
    <property type="match status" value="2"/>
</dbReference>